<accession>A0A937W5F1</accession>
<comment type="function">
    <text evidence="5">Part of the ABC transporter complex HmuTUV involved in hemin import. Responsible for energy coupling to the transport system.</text>
</comment>
<dbReference type="SUPFAM" id="SSF52540">
    <property type="entry name" value="P-loop containing nucleoside triphosphate hydrolases"/>
    <property type="match status" value="1"/>
</dbReference>
<dbReference type="SMART" id="SM00382">
    <property type="entry name" value="AAA"/>
    <property type="match status" value="1"/>
</dbReference>
<evidence type="ECO:0000256" key="4">
    <source>
        <dbReference type="ARBA" id="ARBA00022967"/>
    </source>
</evidence>
<evidence type="ECO:0000313" key="8">
    <source>
        <dbReference type="Proteomes" id="UP000712673"/>
    </source>
</evidence>
<dbReference type="AlphaFoldDB" id="A0A937W5F1"/>
<evidence type="ECO:0000256" key="2">
    <source>
        <dbReference type="ARBA" id="ARBA00022741"/>
    </source>
</evidence>
<evidence type="ECO:0000256" key="5">
    <source>
        <dbReference type="ARBA" id="ARBA00037066"/>
    </source>
</evidence>
<dbReference type="Pfam" id="PF00005">
    <property type="entry name" value="ABC_tran"/>
    <property type="match status" value="1"/>
</dbReference>
<keyword evidence="3 7" id="KW-0067">ATP-binding</keyword>
<evidence type="ECO:0000256" key="3">
    <source>
        <dbReference type="ARBA" id="ARBA00022840"/>
    </source>
</evidence>
<feature type="domain" description="ABC transporter" evidence="6">
    <location>
        <begin position="3"/>
        <end position="241"/>
    </location>
</feature>
<evidence type="ECO:0000313" key="7">
    <source>
        <dbReference type="EMBL" id="MBM3226523.1"/>
    </source>
</evidence>
<dbReference type="PROSITE" id="PS50893">
    <property type="entry name" value="ABC_TRANSPORTER_2"/>
    <property type="match status" value="1"/>
</dbReference>
<gene>
    <name evidence="7" type="ORF">FJZ47_22390</name>
</gene>
<sequence length="262" mass="28346">MTLRYRDGRVALDAITLTFAVGEQVAIIGPSGAGKTSLLHVLACALRPTSGTLAVLGTAHPWNTTTATLHALRKRIFLAPQMPPLPPRQRVVHTVLAGRLPQWNTWQALKSLLYPVDAPLAEAALARFRMEDKLLLRCDRLSGGERQRVGLARMLLSAAPLILLDEPVSALDPVLGLQALQTVQEEARARAATMVVSLHDVGLAHAQFQRLIGLRDGKVFFDLPSAQVTPERLADLYGMEPPDATSDAVAVDASGIKMSRCF</sequence>
<evidence type="ECO:0000259" key="6">
    <source>
        <dbReference type="PROSITE" id="PS50893"/>
    </source>
</evidence>
<reference evidence="7" key="1">
    <citation type="submission" date="2019-03" db="EMBL/GenBank/DDBJ databases">
        <title>Lake Tanganyika Metagenome-Assembled Genomes (MAGs).</title>
        <authorList>
            <person name="Tran P."/>
        </authorList>
    </citation>
    <scope>NUCLEOTIDE SEQUENCE</scope>
    <source>
        <strain evidence="7">K_DeepCast_65m_m2_066</strain>
    </source>
</reference>
<keyword evidence="4" id="KW-1278">Translocase</keyword>
<dbReference type="GO" id="GO:0005524">
    <property type="term" value="F:ATP binding"/>
    <property type="evidence" value="ECO:0007669"/>
    <property type="project" value="UniProtKB-KW"/>
</dbReference>
<dbReference type="InterPro" id="IPR017871">
    <property type="entry name" value="ABC_transporter-like_CS"/>
</dbReference>
<dbReference type="Gene3D" id="3.40.50.300">
    <property type="entry name" value="P-loop containing nucleotide triphosphate hydrolases"/>
    <property type="match status" value="1"/>
</dbReference>
<comment type="caution">
    <text evidence="7">The sequence shown here is derived from an EMBL/GenBank/DDBJ whole genome shotgun (WGS) entry which is preliminary data.</text>
</comment>
<proteinExistence type="predicted"/>
<dbReference type="InterPro" id="IPR003439">
    <property type="entry name" value="ABC_transporter-like_ATP-bd"/>
</dbReference>
<dbReference type="PANTHER" id="PTHR42794:SF1">
    <property type="entry name" value="HEMIN IMPORT ATP-BINDING PROTEIN HMUV"/>
    <property type="match status" value="1"/>
</dbReference>
<name>A0A937W5F1_UNCTE</name>
<dbReference type="InterPro" id="IPR003593">
    <property type="entry name" value="AAA+_ATPase"/>
</dbReference>
<protein>
    <submittedName>
        <fullName evidence="7">ATP-binding cassette domain-containing protein</fullName>
    </submittedName>
</protein>
<keyword evidence="1" id="KW-0813">Transport</keyword>
<organism evidence="7 8">
    <name type="scientific">Tectimicrobiota bacterium</name>
    <dbReference type="NCBI Taxonomy" id="2528274"/>
    <lineage>
        <taxon>Bacteria</taxon>
        <taxon>Pseudomonadati</taxon>
        <taxon>Nitrospinota/Tectimicrobiota group</taxon>
        <taxon>Candidatus Tectimicrobiota</taxon>
    </lineage>
</organism>
<dbReference type="PROSITE" id="PS00211">
    <property type="entry name" value="ABC_TRANSPORTER_1"/>
    <property type="match status" value="1"/>
</dbReference>
<dbReference type="PANTHER" id="PTHR42794">
    <property type="entry name" value="HEMIN IMPORT ATP-BINDING PROTEIN HMUV"/>
    <property type="match status" value="1"/>
</dbReference>
<dbReference type="EMBL" id="VGLS01000942">
    <property type="protein sequence ID" value="MBM3226523.1"/>
    <property type="molecule type" value="Genomic_DNA"/>
</dbReference>
<evidence type="ECO:0000256" key="1">
    <source>
        <dbReference type="ARBA" id="ARBA00022448"/>
    </source>
</evidence>
<dbReference type="GO" id="GO:0016887">
    <property type="term" value="F:ATP hydrolysis activity"/>
    <property type="evidence" value="ECO:0007669"/>
    <property type="project" value="InterPro"/>
</dbReference>
<dbReference type="InterPro" id="IPR027417">
    <property type="entry name" value="P-loop_NTPase"/>
</dbReference>
<dbReference type="Proteomes" id="UP000712673">
    <property type="component" value="Unassembled WGS sequence"/>
</dbReference>
<keyword evidence="2" id="KW-0547">Nucleotide-binding</keyword>